<feature type="non-terminal residue" evidence="1">
    <location>
        <position position="84"/>
    </location>
</feature>
<dbReference type="Proteomes" id="UP000823775">
    <property type="component" value="Unassembled WGS sequence"/>
</dbReference>
<accession>A0ABS8SG89</accession>
<evidence type="ECO:0000313" key="1">
    <source>
        <dbReference type="EMBL" id="MCD7457813.1"/>
    </source>
</evidence>
<protein>
    <submittedName>
        <fullName evidence="1">Uncharacterized protein</fullName>
    </submittedName>
</protein>
<evidence type="ECO:0000313" key="2">
    <source>
        <dbReference type="Proteomes" id="UP000823775"/>
    </source>
</evidence>
<reference evidence="1 2" key="1">
    <citation type="journal article" date="2021" name="BMC Genomics">
        <title>Datura genome reveals duplications of psychoactive alkaloid biosynthetic genes and high mutation rate following tissue culture.</title>
        <authorList>
            <person name="Rajewski A."/>
            <person name="Carter-House D."/>
            <person name="Stajich J."/>
            <person name="Litt A."/>
        </authorList>
    </citation>
    <scope>NUCLEOTIDE SEQUENCE [LARGE SCALE GENOMIC DNA]</scope>
    <source>
        <strain evidence="1">AR-01</strain>
    </source>
</reference>
<organism evidence="1 2">
    <name type="scientific">Datura stramonium</name>
    <name type="common">Jimsonweed</name>
    <name type="synonym">Common thornapple</name>
    <dbReference type="NCBI Taxonomy" id="4076"/>
    <lineage>
        <taxon>Eukaryota</taxon>
        <taxon>Viridiplantae</taxon>
        <taxon>Streptophyta</taxon>
        <taxon>Embryophyta</taxon>
        <taxon>Tracheophyta</taxon>
        <taxon>Spermatophyta</taxon>
        <taxon>Magnoliopsida</taxon>
        <taxon>eudicotyledons</taxon>
        <taxon>Gunneridae</taxon>
        <taxon>Pentapetalae</taxon>
        <taxon>asterids</taxon>
        <taxon>lamiids</taxon>
        <taxon>Solanales</taxon>
        <taxon>Solanaceae</taxon>
        <taxon>Solanoideae</taxon>
        <taxon>Datureae</taxon>
        <taxon>Datura</taxon>
    </lineage>
</organism>
<keyword evidence="2" id="KW-1185">Reference proteome</keyword>
<comment type="caution">
    <text evidence="1">The sequence shown here is derived from an EMBL/GenBank/DDBJ whole genome shotgun (WGS) entry which is preliminary data.</text>
</comment>
<proteinExistence type="predicted"/>
<name>A0ABS8SG89_DATST</name>
<dbReference type="EMBL" id="JACEIK010000479">
    <property type="protein sequence ID" value="MCD7457813.1"/>
    <property type="molecule type" value="Genomic_DNA"/>
</dbReference>
<sequence length="84" mass="9447">MAKRFLDVRTAFGAINLLRSYDAANTYGDIDCLWSYDAILLTELLNSLWGHIEVYTLMGFFYTVLASHTLHIASCARGTVIGRK</sequence>
<gene>
    <name evidence="1" type="ORF">HAX54_036252</name>
</gene>